<sequence>MSGLADYLAKNYLTADSEKKSKKRKRKNKDAGLIIDDDDSLGWKDKADDDDEDAPMIDYAIVGGGTLKKSKKKSKGTSAATWTAVGVAAPSHAEQLAADAAAADAIIAGTAADRQKAAEAEDEAPEMVDTDGVMRMESGAKAGLQSAAEVAAATKRKQDEDKRKAEEVAKELGGAAQETIYRDASGRIINVAMKRAEARKKAEEEERIKREKEKAARGDVQNAEAERRKQQLQNAKTMTIARYADDAELNDELKERGHWNDPASGFLRKKKAGRSITGKPLYQGPFQPNRYNIRPGHRWDGIDRGNGFEKQWFDSRNRKANIEKLEYQWQMDESNVVGEQTAYGVTDKPIAIKDNICTKQLKTTASSGILKDFTSPYDATVVKLLQDEGAVVVGKTNMDEFGMGSHSTHSHFGPVKMQRYDGEETSVGGSSGGSALVVATSQCWAALGTDTGGSVRLPAAYTSVIGFKPSYGLISRWGVIAYANSLDTVGIFGRNVAGVKHIFDKLNIHDARDPTSVSNTTRAKFRAESRPTSLRIGVPLDYNIDTLEPAVRKAWLLRLRHLWDRGHTLHPVRLPTTQQALSAYYVLAPAEASSNLAKYDGVRFGSRVPGIDGTPDSVLFAKTRGQGFGPEVQRRILLGAFSLSAQAMDNYFIQAQKVRRLVQQDFNRVFALPNPLFDSEVSLSKTKGVDVIICPTAPSMAPSLAEVKTQDPLHSYMNDVFTVPASLAGLPAITLPTAAPNNEEKSENSGSPDPFFNTIGLQIIGQYGDDQLVLDTAKILEEITSTPQNRTGPEVDAWGSGVKSDT</sequence>
<evidence type="ECO:0000256" key="4">
    <source>
        <dbReference type="ARBA" id="ARBA00022917"/>
    </source>
</evidence>
<feature type="active site" description="Charge relay system" evidence="5">
    <location>
        <position position="353"/>
    </location>
</feature>
<comment type="subunit">
    <text evidence="5">Subunit of the heterotrimeric GatCAB amidotransferase (AdT) complex, composed of A, B and C subunits.</text>
</comment>
<keyword evidence="5" id="KW-0496">Mitochondrion</keyword>
<protein>
    <recommendedName>
        <fullName evidence="5">Glutamyl-tRNA(Gln) amidotransferase subunit A, mitochondrial</fullName>
        <shortName evidence="5">Glu-AdT subunit A</shortName>
        <ecNumber evidence="5">6.3.5.7</ecNumber>
    </recommendedName>
</protein>
<dbReference type="GO" id="GO:0005739">
    <property type="term" value="C:mitochondrion"/>
    <property type="evidence" value="ECO:0007669"/>
    <property type="project" value="UniProtKB-SubCell"/>
</dbReference>
<dbReference type="Pfam" id="PF01425">
    <property type="entry name" value="Amidase"/>
    <property type="match status" value="1"/>
</dbReference>
<dbReference type="RefSeq" id="XP_038791953.1">
    <property type="nucleotide sequence ID" value="XM_038926097.1"/>
</dbReference>
<evidence type="ECO:0000313" key="9">
    <source>
        <dbReference type="Proteomes" id="UP000596902"/>
    </source>
</evidence>
<comment type="similarity">
    <text evidence="5">Belongs to the amidase family. GatA subfamily.</text>
</comment>
<dbReference type="EC" id="6.3.5.7" evidence="5"/>
<evidence type="ECO:0000256" key="1">
    <source>
        <dbReference type="ARBA" id="ARBA00022598"/>
    </source>
</evidence>
<dbReference type="Proteomes" id="UP000596902">
    <property type="component" value="Unassembled WGS sequence"/>
</dbReference>
<dbReference type="InterPro" id="IPR018609">
    <property type="entry name" value="Bud13"/>
</dbReference>
<dbReference type="GO" id="GO:0050567">
    <property type="term" value="F:glutaminyl-tRNA synthase (glutamine-hydrolyzing) activity"/>
    <property type="evidence" value="ECO:0007669"/>
    <property type="project" value="UniProtKB-UniRule"/>
</dbReference>
<dbReference type="GO" id="GO:0030956">
    <property type="term" value="C:glutamyl-tRNA(Gln) amidotransferase complex"/>
    <property type="evidence" value="ECO:0007669"/>
    <property type="project" value="UniProtKB-UniRule"/>
</dbReference>
<reference evidence="8" key="2">
    <citation type="submission" date="2020-08" db="EMBL/GenBank/DDBJ databases">
        <title>Draft Genome Sequence of Cumin Blight Pathogen Alternaria burnsii.</title>
        <authorList>
            <person name="Feng Z."/>
        </authorList>
    </citation>
    <scope>NUCLEOTIDE SEQUENCE</scope>
    <source>
        <strain evidence="8">CBS107.38</strain>
    </source>
</reference>
<dbReference type="AlphaFoldDB" id="A0A8H7EKD4"/>
<dbReference type="HAMAP" id="MF_00120">
    <property type="entry name" value="GatA"/>
    <property type="match status" value="1"/>
</dbReference>
<dbReference type="GO" id="GO:0032543">
    <property type="term" value="P:mitochondrial translation"/>
    <property type="evidence" value="ECO:0007669"/>
    <property type="project" value="UniProtKB-UniRule"/>
</dbReference>
<gene>
    <name evidence="8" type="ORF">GT037_001050</name>
</gene>
<evidence type="ECO:0000259" key="7">
    <source>
        <dbReference type="Pfam" id="PF01425"/>
    </source>
</evidence>
<dbReference type="Pfam" id="PF09736">
    <property type="entry name" value="Bud13"/>
    <property type="match status" value="1"/>
</dbReference>
<comment type="function">
    <text evidence="5">Allows the formation of correctly charged Gln-tRNA(Gln) through the transamidation of misacylated Glu-tRNA(Gln) in the mitochondria. The reaction takes place in the presence of glutamine and ATP through an activated gamma-phospho-Glu-tRNA(Gln).</text>
</comment>
<keyword evidence="3 5" id="KW-0067">ATP-binding</keyword>
<feature type="domain" description="Amidase" evidence="7">
    <location>
        <begin position="349"/>
        <end position="774"/>
    </location>
</feature>
<evidence type="ECO:0000256" key="2">
    <source>
        <dbReference type="ARBA" id="ARBA00022741"/>
    </source>
</evidence>
<dbReference type="PANTHER" id="PTHR11895">
    <property type="entry name" value="TRANSAMIDASE"/>
    <property type="match status" value="1"/>
</dbReference>
<feature type="region of interest" description="Disordered" evidence="6">
    <location>
        <begin position="198"/>
        <end position="232"/>
    </location>
</feature>
<comment type="caution">
    <text evidence="8">The sequence shown here is derived from an EMBL/GenBank/DDBJ whole genome shotgun (WGS) entry which is preliminary data.</text>
</comment>
<dbReference type="InterPro" id="IPR023631">
    <property type="entry name" value="Amidase_dom"/>
</dbReference>
<keyword evidence="4 5" id="KW-0648">Protein biosynthesis</keyword>
<feature type="active site" description="Acyl-ester intermediate" evidence="5">
    <location>
        <position position="454"/>
    </location>
</feature>
<comment type="catalytic activity">
    <reaction evidence="5">
        <text>L-glutamyl-tRNA(Gln) + L-glutamine + ATP + H2O = L-glutaminyl-tRNA(Gln) + L-glutamate + ADP + phosphate + H(+)</text>
        <dbReference type="Rhea" id="RHEA:17521"/>
        <dbReference type="Rhea" id="RHEA-COMP:9681"/>
        <dbReference type="Rhea" id="RHEA-COMP:9684"/>
        <dbReference type="ChEBI" id="CHEBI:15377"/>
        <dbReference type="ChEBI" id="CHEBI:15378"/>
        <dbReference type="ChEBI" id="CHEBI:29985"/>
        <dbReference type="ChEBI" id="CHEBI:30616"/>
        <dbReference type="ChEBI" id="CHEBI:43474"/>
        <dbReference type="ChEBI" id="CHEBI:58359"/>
        <dbReference type="ChEBI" id="CHEBI:78520"/>
        <dbReference type="ChEBI" id="CHEBI:78521"/>
        <dbReference type="ChEBI" id="CHEBI:456216"/>
        <dbReference type="EC" id="6.3.5.7"/>
    </reaction>
</comment>
<feature type="compositionally biased region" description="Basic and acidic residues" evidence="6">
    <location>
        <begin position="198"/>
        <end position="217"/>
    </location>
</feature>
<evidence type="ECO:0000313" key="8">
    <source>
        <dbReference type="EMBL" id="KAF7682074.1"/>
    </source>
</evidence>
<keyword evidence="1 5" id="KW-0436">Ligase</keyword>
<dbReference type="GeneID" id="62199275"/>
<dbReference type="Gene3D" id="3.90.1300.10">
    <property type="entry name" value="Amidase signature (AS) domain"/>
    <property type="match status" value="1"/>
</dbReference>
<feature type="region of interest" description="Disordered" evidence="6">
    <location>
        <begin position="17"/>
        <end position="52"/>
    </location>
</feature>
<dbReference type="InterPro" id="IPR004412">
    <property type="entry name" value="GatA"/>
</dbReference>
<keyword evidence="9" id="KW-1185">Reference proteome</keyword>
<proteinExistence type="inferred from homology"/>
<evidence type="ECO:0000256" key="5">
    <source>
        <dbReference type="HAMAP-Rule" id="MF_03150"/>
    </source>
</evidence>
<dbReference type="InterPro" id="IPR000120">
    <property type="entry name" value="Amidase"/>
</dbReference>
<dbReference type="EMBL" id="JAAABM010000001">
    <property type="protein sequence ID" value="KAF7682074.1"/>
    <property type="molecule type" value="Genomic_DNA"/>
</dbReference>
<organism evidence="8 9">
    <name type="scientific">Alternaria burnsii</name>
    <dbReference type="NCBI Taxonomy" id="1187904"/>
    <lineage>
        <taxon>Eukaryota</taxon>
        <taxon>Fungi</taxon>
        <taxon>Dikarya</taxon>
        <taxon>Ascomycota</taxon>
        <taxon>Pezizomycotina</taxon>
        <taxon>Dothideomycetes</taxon>
        <taxon>Pleosporomycetidae</taxon>
        <taxon>Pleosporales</taxon>
        <taxon>Pleosporineae</taxon>
        <taxon>Pleosporaceae</taxon>
        <taxon>Alternaria</taxon>
        <taxon>Alternaria sect. Alternaria</taxon>
    </lineage>
</organism>
<dbReference type="PANTHER" id="PTHR11895:SF7">
    <property type="entry name" value="GLUTAMYL-TRNA(GLN) AMIDOTRANSFERASE SUBUNIT A, MITOCHONDRIAL"/>
    <property type="match status" value="1"/>
</dbReference>
<accession>A0A8H7EKD4</accession>
<dbReference type="InterPro" id="IPR036928">
    <property type="entry name" value="AS_sf"/>
</dbReference>
<dbReference type="GO" id="GO:0070681">
    <property type="term" value="P:glutaminyl-tRNAGln biosynthesis via transamidation"/>
    <property type="evidence" value="ECO:0007669"/>
    <property type="project" value="UniProtKB-UniRule"/>
</dbReference>
<feature type="active site" description="Charge relay system" evidence="5">
    <location>
        <position position="430"/>
    </location>
</feature>
<feature type="region of interest" description="Disordered" evidence="6">
    <location>
        <begin position="785"/>
        <end position="806"/>
    </location>
</feature>
<evidence type="ECO:0000256" key="3">
    <source>
        <dbReference type="ARBA" id="ARBA00022840"/>
    </source>
</evidence>
<evidence type="ECO:0000256" key="6">
    <source>
        <dbReference type="SAM" id="MobiDB-lite"/>
    </source>
</evidence>
<dbReference type="GO" id="GO:0005524">
    <property type="term" value="F:ATP binding"/>
    <property type="evidence" value="ECO:0007669"/>
    <property type="project" value="UniProtKB-KW"/>
</dbReference>
<reference evidence="8" key="1">
    <citation type="submission" date="2020-01" db="EMBL/GenBank/DDBJ databases">
        <authorList>
            <person name="Feng Z.H.Z."/>
        </authorList>
    </citation>
    <scope>NUCLEOTIDE SEQUENCE</scope>
    <source>
        <strain evidence="8">CBS107.38</strain>
    </source>
</reference>
<name>A0A8H7EKD4_9PLEO</name>
<comment type="subcellular location">
    <subcellularLocation>
        <location evidence="5">Mitochondrion</location>
    </subcellularLocation>
</comment>
<dbReference type="SUPFAM" id="SSF75304">
    <property type="entry name" value="Amidase signature (AS) enzymes"/>
    <property type="match status" value="1"/>
</dbReference>
<keyword evidence="2 5" id="KW-0547">Nucleotide-binding</keyword>